<comment type="subcellular location">
    <subcellularLocation>
        <location evidence="2">Cytoplasm</location>
    </subcellularLocation>
    <subcellularLocation>
        <location evidence="1">Nucleus</location>
    </subcellularLocation>
</comment>
<gene>
    <name evidence="9" type="ORF">BmR1_04g08427</name>
</gene>
<dbReference type="EMBL" id="LN871599">
    <property type="protein sequence ID" value="SIO73813.1"/>
    <property type="molecule type" value="Genomic_DNA"/>
</dbReference>
<sequence>MVRSVWGSMATFTLEHIVNALNGTVSEDSNTRKQCEQALAQICASPGACSSLLSACTNNQIQIIVRLGAAIRLKNEVNLKWSGNDELAEFDKDQVRNNLYESIKACVGEECANIRAVLLECFRVITCCDFPEKMGNLINVIVSDICQREDSVRVIVALTALRQALSSYEYSPNDSPAIAQSINSIVDMISHPLISVASEAANSGISNSTAATVIHYVVKIYWSFALLSNATCDKLAKLAPSWNQLLLFVLASDYSQATAHGNGVDEREWDTMGSNIEGIKCLKWTLRVTNRFVTRYTSKTHVDSSNPVKCNLYNIFITGGAVSNACQSVISLIKQHYSSKIFLPSSILYSAITFLKRCLQMGMVYKNVIKPHNEELALIMYNTLKLNAADEQMLEDDRREFIECQMNECYNYLTPRQAVSEFITYSTKYRGSDFMSIYIMLLGRYLPSKDVAEKFGSMSLLGLLSDRLTSKKRMNDFNLFNTLSTHVMPEFGSDSMWLQIKACWVYSIYVTVADKWAVNRDQHLTQVYKFIFEKCMDSNFVIKAIAVGCVKEFFNVNSEHLQSVITATVAQLVPIIFEIMAELEIETVASTLNDMIDKYKDHVTPHSAEIAAHLVSTLKVLLLEKDDETGDFSLTALTLLQTLTTLCDSLVDRKETLDDTKCDIEGMIMNHIVPLISYIFDKKCVDYYDENIVLLSLIIKLTRQPGIFYSYMDKILQAVSSQNDADDASDMGFLYVEQMIQSSLMAIKLLFQRDPQTFCNNIHYQQSLMAIVDRATIDQDIPSACILLGLALFATANSQTGDAFLTQSIDLFNKAKIQQPQDWDDTDNRRVCKLVLSSLYYSTVKYCALIDRCEMGANKLKSLIDYIANTTYSVSERKLMILSLIRIFMSLENAQTTGSLSVLSSSLAPLSHTLANVTLVNAEVKKSLKSESTSESDSGSEHSFLDYQDTHVTNNNGSYDSDYEDDSDYDSEEESEELAVKDDEYRILGQYINSSPWAQSLLSHTLGQSTFAQLVQTIKAKL</sequence>
<evidence type="ECO:0000256" key="5">
    <source>
        <dbReference type="ARBA" id="ARBA00022927"/>
    </source>
</evidence>
<evidence type="ECO:0000256" key="1">
    <source>
        <dbReference type="ARBA" id="ARBA00004123"/>
    </source>
</evidence>
<dbReference type="GeneID" id="24426321"/>
<dbReference type="SUPFAM" id="SSF48371">
    <property type="entry name" value="ARM repeat"/>
    <property type="match status" value="1"/>
</dbReference>
<dbReference type="PANTHER" id="PTHR10997:SF18">
    <property type="entry name" value="D-IMPORTIN 7_RANBP7"/>
    <property type="match status" value="1"/>
</dbReference>
<dbReference type="PANTHER" id="PTHR10997">
    <property type="entry name" value="IMPORTIN-7, 8, 11"/>
    <property type="match status" value="1"/>
</dbReference>
<keyword evidence="6" id="KW-0539">Nucleus</keyword>
<dbReference type="PROSITE" id="PS50166">
    <property type="entry name" value="IMPORTIN_B_NT"/>
    <property type="match status" value="1"/>
</dbReference>
<reference evidence="9 10" key="2">
    <citation type="journal article" date="2013" name="PLoS ONE">
        <title>Whole genome mapping and re-organization of the nuclear and mitochondrial genomes of Babesia microti isolates.</title>
        <authorList>
            <person name="Cornillot E."/>
            <person name="Dassouli A."/>
            <person name="Garg A."/>
            <person name="Pachikara N."/>
            <person name="Randazzo S."/>
            <person name="Depoix D."/>
            <person name="Carcy B."/>
            <person name="Delbecq S."/>
            <person name="Frutos R."/>
            <person name="Silva J.C."/>
            <person name="Sutton R."/>
            <person name="Krause P.J."/>
            <person name="Mamoun C.B."/>
        </authorList>
    </citation>
    <scope>NUCLEOTIDE SEQUENCE [LARGE SCALE GENOMIC DNA]</scope>
    <source>
        <strain evidence="9 10">RI</strain>
    </source>
</reference>
<evidence type="ECO:0000313" key="9">
    <source>
        <dbReference type="EMBL" id="SIO73813.1"/>
    </source>
</evidence>
<keyword evidence="10" id="KW-1185">Reference proteome</keyword>
<proteinExistence type="predicted"/>
<feature type="domain" description="Importin N-terminal" evidence="8">
    <location>
        <begin position="35"/>
        <end position="105"/>
    </location>
</feature>
<dbReference type="SMART" id="SM00913">
    <property type="entry name" value="IBN_N"/>
    <property type="match status" value="1"/>
</dbReference>
<dbReference type="InterPro" id="IPR011989">
    <property type="entry name" value="ARM-like"/>
</dbReference>
<protein>
    <submittedName>
        <fullName evidence="9">Importin-7</fullName>
    </submittedName>
</protein>
<reference evidence="9 10" key="1">
    <citation type="journal article" date="2012" name="Nucleic Acids Res.">
        <title>Sequencing of the smallest Apicomplexan genome from the human pathogen Babesia microti.</title>
        <authorList>
            <person name="Cornillot E."/>
            <person name="Hadj-Kaddour K."/>
            <person name="Dassouli A."/>
            <person name="Noel B."/>
            <person name="Ranwez V."/>
            <person name="Vacherie B."/>
            <person name="Augagneur Y."/>
            <person name="Bres V."/>
            <person name="Duclos A."/>
            <person name="Randazzo S."/>
            <person name="Carcy B."/>
            <person name="Debierre-Grockiego F."/>
            <person name="Delbecq S."/>
            <person name="Moubri-Menage K."/>
            <person name="Shams-Eldin H."/>
            <person name="Usmani-Brown S."/>
            <person name="Bringaud F."/>
            <person name="Wincker P."/>
            <person name="Vivares C.P."/>
            <person name="Schwarz R.T."/>
            <person name="Schetters T.P."/>
            <person name="Krause P.J."/>
            <person name="Gorenflot A."/>
            <person name="Berry V."/>
            <person name="Barbe V."/>
            <person name="Ben Mamoun C."/>
        </authorList>
    </citation>
    <scope>NUCLEOTIDE SEQUENCE [LARGE SCALE GENOMIC DNA]</scope>
    <source>
        <strain evidence="9 10">RI</strain>
    </source>
</reference>
<dbReference type="GO" id="GO:0031267">
    <property type="term" value="F:small GTPase binding"/>
    <property type="evidence" value="ECO:0007669"/>
    <property type="project" value="InterPro"/>
</dbReference>
<dbReference type="GO" id="GO:0005635">
    <property type="term" value="C:nuclear envelope"/>
    <property type="evidence" value="ECO:0007669"/>
    <property type="project" value="TreeGrafter"/>
</dbReference>
<dbReference type="OrthoDB" id="760868at2759"/>
<organism evidence="9 10">
    <name type="scientific">Babesia microti (strain RI)</name>
    <dbReference type="NCBI Taxonomy" id="1133968"/>
    <lineage>
        <taxon>Eukaryota</taxon>
        <taxon>Sar</taxon>
        <taxon>Alveolata</taxon>
        <taxon>Apicomplexa</taxon>
        <taxon>Aconoidasida</taxon>
        <taxon>Piroplasmida</taxon>
        <taxon>Babesiidae</taxon>
        <taxon>Babesia</taxon>
    </lineage>
</organism>
<dbReference type="AlphaFoldDB" id="A0A1N6LY63"/>
<accession>A0A1N6LY63</accession>
<feature type="region of interest" description="Disordered" evidence="7">
    <location>
        <begin position="930"/>
        <end position="979"/>
    </location>
</feature>
<evidence type="ECO:0000259" key="8">
    <source>
        <dbReference type="PROSITE" id="PS50166"/>
    </source>
</evidence>
<name>A0A1N6LY63_BABMR</name>
<dbReference type="Pfam" id="PF03810">
    <property type="entry name" value="IBN_N"/>
    <property type="match status" value="1"/>
</dbReference>
<dbReference type="VEuPathDB" id="PiroplasmaDB:BmR1_04g08427"/>
<dbReference type="KEGG" id="bmic:BmR1_04g08427"/>
<evidence type="ECO:0000256" key="6">
    <source>
        <dbReference type="ARBA" id="ARBA00023242"/>
    </source>
</evidence>
<dbReference type="InterPro" id="IPR001494">
    <property type="entry name" value="Importin-beta_N"/>
</dbReference>
<dbReference type="Proteomes" id="UP000002899">
    <property type="component" value="Chromosome IV"/>
</dbReference>
<evidence type="ECO:0000256" key="2">
    <source>
        <dbReference type="ARBA" id="ARBA00004496"/>
    </source>
</evidence>
<evidence type="ECO:0000256" key="3">
    <source>
        <dbReference type="ARBA" id="ARBA00022448"/>
    </source>
</evidence>
<keyword evidence="5" id="KW-0653">Protein transport</keyword>
<feature type="compositionally biased region" description="Acidic residues" evidence="7">
    <location>
        <begin position="961"/>
        <end position="977"/>
    </location>
</feature>
<keyword evidence="4" id="KW-0963">Cytoplasm</keyword>
<dbReference type="GO" id="GO:0005829">
    <property type="term" value="C:cytosol"/>
    <property type="evidence" value="ECO:0007669"/>
    <property type="project" value="TreeGrafter"/>
</dbReference>
<dbReference type="RefSeq" id="XP_021337871.1">
    <property type="nucleotide sequence ID" value="XM_021482691.1"/>
</dbReference>
<evidence type="ECO:0000313" key="10">
    <source>
        <dbReference type="Proteomes" id="UP000002899"/>
    </source>
</evidence>
<evidence type="ECO:0000256" key="4">
    <source>
        <dbReference type="ARBA" id="ARBA00022490"/>
    </source>
</evidence>
<dbReference type="GO" id="GO:0006606">
    <property type="term" value="P:protein import into nucleus"/>
    <property type="evidence" value="ECO:0007669"/>
    <property type="project" value="TreeGrafter"/>
</dbReference>
<reference evidence="9 10" key="3">
    <citation type="journal article" date="2016" name="Sci. Rep.">
        <title>Genome-wide diversity and gene expression profiling of Babesia microti isolates identify polymorphic genes that mediate host-pathogen interactions.</title>
        <authorList>
            <person name="Silva J.C."/>
            <person name="Cornillot E."/>
            <person name="McCracken C."/>
            <person name="Usmani-Brown S."/>
            <person name="Dwivedi A."/>
            <person name="Ifeonu O.O."/>
            <person name="Crabtree J."/>
            <person name="Gotia H.T."/>
            <person name="Virji A.Z."/>
            <person name="Reynes C."/>
            <person name="Colinge J."/>
            <person name="Kumar V."/>
            <person name="Lawres L."/>
            <person name="Pazzi J.E."/>
            <person name="Pablo J.V."/>
            <person name="Hung C."/>
            <person name="Brancato J."/>
            <person name="Kumari P."/>
            <person name="Orvis J."/>
            <person name="Tretina K."/>
            <person name="Chibucos M."/>
            <person name="Ott S."/>
            <person name="Sadzewicz L."/>
            <person name="Sengamalay N."/>
            <person name="Shetty A.C."/>
            <person name="Su Q."/>
            <person name="Tallon L."/>
            <person name="Fraser C.M."/>
            <person name="Frutos R."/>
            <person name="Molina D.M."/>
            <person name="Krause P.J."/>
            <person name="Ben Mamoun C."/>
        </authorList>
    </citation>
    <scope>NUCLEOTIDE SEQUENCE [LARGE SCALE GENOMIC DNA]</scope>
    <source>
        <strain evidence="9 10">RI</strain>
    </source>
</reference>
<evidence type="ECO:0000256" key="7">
    <source>
        <dbReference type="SAM" id="MobiDB-lite"/>
    </source>
</evidence>
<dbReference type="InterPro" id="IPR016024">
    <property type="entry name" value="ARM-type_fold"/>
</dbReference>
<dbReference type="Gene3D" id="1.25.10.10">
    <property type="entry name" value="Leucine-rich Repeat Variant"/>
    <property type="match status" value="1"/>
</dbReference>
<keyword evidence="3" id="KW-0813">Transport</keyword>